<feature type="compositionally biased region" description="Basic residues" evidence="3">
    <location>
        <begin position="112"/>
        <end position="123"/>
    </location>
</feature>
<reference evidence="5" key="1">
    <citation type="submission" date="2022-06" db="EMBL/GenBank/DDBJ databases">
        <title>Genome Sequence of Candolleomyces eurysporus.</title>
        <authorList>
            <person name="Buettner E."/>
        </authorList>
    </citation>
    <scope>NUCLEOTIDE SEQUENCE</scope>
    <source>
        <strain evidence="5">VTCC 930004</strain>
    </source>
</reference>
<evidence type="ECO:0000313" key="6">
    <source>
        <dbReference type="Proteomes" id="UP001140091"/>
    </source>
</evidence>
<dbReference type="PANTHER" id="PTHR48025:SF1">
    <property type="entry name" value="RRM DOMAIN-CONTAINING PROTEIN"/>
    <property type="match status" value="1"/>
</dbReference>
<dbReference type="SMART" id="SM00360">
    <property type="entry name" value="RRM"/>
    <property type="match status" value="2"/>
</dbReference>
<dbReference type="OrthoDB" id="439808at2759"/>
<keyword evidence="1 2" id="KW-0694">RNA-binding</keyword>
<dbReference type="Pfam" id="PF00076">
    <property type="entry name" value="RRM_1"/>
    <property type="match status" value="2"/>
</dbReference>
<dbReference type="InterPro" id="IPR035979">
    <property type="entry name" value="RBD_domain_sf"/>
</dbReference>
<dbReference type="InterPro" id="IPR012677">
    <property type="entry name" value="Nucleotide-bd_a/b_plait_sf"/>
</dbReference>
<accession>A0A9W8MAJ9</accession>
<dbReference type="InterPro" id="IPR050502">
    <property type="entry name" value="Euk_RNA-bind_prot"/>
</dbReference>
<sequence length="333" mass="34907">MSAEAQAASVTTNGAPAVVEKPQETLTYKVFAGNLSYDTTDDGLKAFFAPVQSDILSVQVIMRGSRSAGYGFVALASLEAAQKAVDTLNTQELDGRPVIVEIAKPSEEKKERRNKRRPGRRGAKAVPGEVTEAEANGEAPKAEDESAAEAPKPKKKKKTHRKKRPAAAAPAAEGEAAPAEAPAATAENPDAVTSKRAPRVRKPRAPRAPRPAGEDPVGEPSKNMLFVANLGFSVDDAGLEALFTEAGITVLSARVVRRRWGNPRKSKGYGFVDAGDEEGQKKAIDALDGKEVAGRAIAVKIAVNTPHEVEEAKPVDGTVSGPVEVPVPGADAA</sequence>
<feature type="compositionally biased region" description="Low complexity" evidence="3">
    <location>
        <begin position="166"/>
        <end position="191"/>
    </location>
</feature>
<feature type="non-terminal residue" evidence="5">
    <location>
        <position position="333"/>
    </location>
</feature>
<evidence type="ECO:0000259" key="4">
    <source>
        <dbReference type="PROSITE" id="PS50102"/>
    </source>
</evidence>
<dbReference type="EMBL" id="JANBPK010001199">
    <property type="protein sequence ID" value="KAJ2924935.1"/>
    <property type="molecule type" value="Genomic_DNA"/>
</dbReference>
<evidence type="ECO:0000313" key="5">
    <source>
        <dbReference type="EMBL" id="KAJ2924935.1"/>
    </source>
</evidence>
<evidence type="ECO:0000256" key="2">
    <source>
        <dbReference type="PROSITE-ProRule" id="PRU00176"/>
    </source>
</evidence>
<feature type="domain" description="RRM" evidence="4">
    <location>
        <begin position="223"/>
        <end position="304"/>
    </location>
</feature>
<dbReference type="PANTHER" id="PTHR48025">
    <property type="entry name" value="OS02G0815200 PROTEIN"/>
    <property type="match status" value="1"/>
</dbReference>
<feature type="domain" description="RRM" evidence="4">
    <location>
        <begin position="28"/>
        <end position="105"/>
    </location>
</feature>
<gene>
    <name evidence="5" type="ORF">H1R20_g12131</name>
</gene>
<feature type="compositionally biased region" description="Basic residues" evidence="3">
    <location>
        <begin position="196"/>
        <end position="207"/>
    </location>
</feature>
<dbReference type="InterPro" id="IPR000504">
    <property type="entry name" value="RRM_dom"/>
</dbReference>
<feature type="region of interest" description="Disordered" evidence="3">
    <location>
        <begin position="104"/>
        <end position="221"/>
    </location>
</feature>
<dbReference type="Proteomes" id="UP001140091">
    <property type="component" value="Unassembled WGS sequence"/>
</dbReference>
<dbReference type="AlphaFoldDB" id="A0A9W8MAJ9"/>
<dbReference type="GO" id="GO:0003729">
    <property type="term" value="F:mRNA binding"/>
    <property type="evidence" value="ECO:0007669"/>
    <property type="project" value="TreeGrafter"/>
</dbReference>
<evidence type="ECO:0000256" key="1">
    <source>
        <dbReference type="ARBA" id="ARBA00022884"/>
    </source>
</evidence>
<feature type="region of interest" description="Disordered" evidence="3">
    <location>
        <begin position="311"/>
        <end position="333"/>
    </location>
</feature>
<evidence type="ECO:0000256" key="3">
    <source>
        <dbReference type="SAM" id="MobiDB-lite"/>
    </source>
</evidence>
<feature type="compositionally biased region" description="Basic residues" evidence="3">
    <location>
        <begin position="153"/>
        <end position="165"/>
    </location>
</feature>
<dbReference type="PROSITE" id="PS50102">
    <property type="entry name" value="RRM"/>
    <property type="match status" value="2"/>
</dbReference>
<keyword evidence="6" id="KW-1185">Reference proteome</keyword>
<organism evidence="5 6">
    <name type="scientific">Candolleomyces eurysporus</name>
    <dbReference type="NCBI Taxonomy" id="2828524"/>
    <lineage>
        <taxon>Eukaryota</taxon>
        <taxon>Fungi</taxon>
        <taxon>Dikarya</taxon>
        <taxon>Basidiomycota</taxon>
        <taxon>Agaricomycotina</taxon>
        <taxon>Agaricomycetes</taxon>
        <taxon>Agaricomycetidae</taxon>
        <taxon>Agaricales</taxon>
        <taxon>Agaricineae</taxon>
        <taxon>Psathyrellaceae</taxon>
        <taxon>Candolleomyces</taxon>
    </lineage>
</organism>
<proteinExistence type="predicted"/>
<dbReference type="Gene3D" id="3.30.70.330">
    <property type="match status" value="2"/>
</dbReference>
<name>A0A9W8MAJ9_9AGAR</name>
<comment type="caution">
    <text evidence="5">The sequence shown here is derived from an EMBL/GenBank/DDBJ whole genome shotgun (WGS) entry which is preliminary data.</text>
</comment>
<protein>
    <recommendedName>
        <fullName evidence="4">RRM domain-containing protein</fullName>
    </recommendedName>
</protein>
<dbReference type="GO" id="GO:0005634">
    <property type="term" value="C:nucleus"/>
    <property type="evidence" value="ECO:0007669"/>
    <property type="project" value="TreeGrafter"/>
</dbReference>
<dbReference type="SUPFAM" id="SSF54928">
    <property type="entry name" value="RNA-binding domain, RBD"/>
    <property type="match status" value="2"/>
</dbReference>